<feature type="transmembrane region" description="Helical" evidence="2">
    <location>
        <begin position="117"/>
        <end position="137"/>
    </location>
</feature>
<accession>A0A2V1E8J4</accession>
<dbReference type="AlphaFoldDB" id="A0A2V1E8J4"/>
<protein>
    <submittedName>
        <fullName evidence="3">Uncharacterized protein</fullName>
    </submittedName>
</protein>
<evidence type="ECO:0000256" key="1">
    <source>
        <dbReference type="SAM" id="MobiDB-lite"/>
    </source>
</evidence>
<feature type="transmembrane region" description="Helical" evidence="2">
    <location>
        <begin position="204"/>
        <end position="225"/>
    </location>
</feature>
<evidence type="ECO:0000313" key="4">
    <source>
        <dbReference type="Proteomes" id="UP000244855"/>
    </source>
</evidence>
<feature type="compositionally biased region" description="Polar residues" evidence="1">
    <location>
        <begin position="69"/>
        <end position="88"/>
    </location>
</feature>
<feature type="compositionally biased region" description="Basic and acidic residues" evidence="1">
    <location>
        <begin position="273"/>
        <end position="286"/>
    </location>
</feature>
<dbReference type="EMBL" id="KZ805309">
    <property type="protein sequence ID" value="PVI06399.1"/>
    <property type="molecule type" value="Genomic_DNA"/>
</dbReference>
<keyword evidence="4" id="KW-1185">Reference proteome</keyword>
<dbReference type="Proteomes" id="UP000244855">
    <property type="component" value="Unassembled WGS sequence"/>
</dbReference>
<name>A0A2V1E8J4_9PLEO</name>
<gene>
    <name evidence="3" type="ORF">DM02DRAFT_514975</name>
</gene>
<feature type="region of interest" description="Disordered" evidence="1">
    <location>
        <begin position="273"/>
        <end position="303"/>
    </location>
</feature>
<dbReference type="OrthoDB" id="3254104at2759"/>
<keyword evidence="2" id="KW-1133">Transmembrane helix</keyword>
<proteinExistence type="predicted"/>
<feature type="transmembrane region" description="Helical" evidence="2">
    <location>
        <begin position="171"/>
        <end position="192"/>
    </location>
</feature>
<evidence type="ECO:0000313" key="3">
    <source>
        <dbReference type="EMBL" id="PVI06399.1"/>
    </source>
</evidence>
<sequence>MLFTSKTPTTLSPTLEEDPKQSHDSQKTKTSSSSHDHDERNKPSPTKPTTTRTPSTRFKEPSTPLPKRNPSNVSTKPTLKPTPSSSNKPARPPLERRGTTAQTRYVDMLLELDKMPMLHNILASLFTWILLAGYIVFPATFNKLQKDERLDEKANTELKSEALATARNIPFLYVAAVLCGVGVLGSLWLWRIHHNNYVWVINRVFLPALMNSVAGLISTLVNVYTAQEAQFSVTARATLIVTSACSVVTIFLFLMYNSVMLKYVKAKHEKETKKFEKQSEGEREKMVGGADGGKGDRAGTGVV</sequence>
<feature type="compositionally biased region" description="Low complexity" evidence="1">
    <location>
        <begin position="43"/>
        <end position="56"/>
    </location>
</feature>
<feature type="compositionally biased region" description="Low complexity" evidence="1">
    <location>
        <begin position="1"/>
        <end position="14"/>
    </location>
</feature>
<feature type="region of interest" description="Disordered" evidence="1">
    <location>
        <begin position="1"/>
        <end position="100"/>
    </location>
</feature>
<keyword evidence="2" id="KW-0472">Membrane</keyword>
<keyword evidence="2" id="KW-0812">Transmembrane</keyword>
<feature type="transmembrane region" description="Helical" evidence="2">
    <location>
        <begin position="237"/>
        <end position="256"/>
    </location>
</feature>
<evidence type="ECO:0000256" key="2">
    <source>
        <dbReference type="SAM" id="Phobius"/>
    </source>
</evidence>
<feature type="compositionally biased region" description="Basic and acidic residues" evidence="1">
    <location>
        <begin position="17"/>
        <end position="27"/>
    </location>
</feature>
<organism evidence="3 4">
    <name type="scientific">Periconia macrospinosa</name>
    <dbReference type="NCBI Taxonomy" id="97972"/>
    <lineage>
        <taxon>Eukaryota</taxon>
        <taxon>Fungi</taxon>
        <taxon>Dikarya</taxon>
        <taxon>Ascomycota</taxon>
        <taxon>Pezizomycotina</taxon>
        <taxon>Dothideomycetes</taxon>
        <taxon>Pleosporomycetidae</taxon>
        <taxon>Pleosporales</taxon>
        <taxon>Massarineae</taxon>
        <taxon>Periconiaceae</taxon>
        <taxon>Periconia</taxon>
    </lineage>
</organism>
<reference evidence="3 4" key="1">
    <citation type="journal article" date="2018" name="Sci. Rep.">
        <title>Comparative genomics provides insights into the lifestyle and reveals functional heterogeneity of dark septate endophytic fungi.</title>
        <authorList>
            <person name="Knapp D.G."/>
            <person name="Nemeth J.B."/>
            <person name="Barry K."/>
            <person name="Hainaut M."/>
            <person name="Henrissat B."/>
            <person name="Johnson J."/>
            <person name="Kuo A."/>
            <person name="Lim J.H.P."/>
            <person name="Lipzen A."/>
            <person name="Nolan M."/>
            <person name="Ohm R.A."/>
            <person name="Tamas L."/>
            <person name="Grigoriev I.V."/>
            <person name="Spatafora J.W."/>
            <person name="Nagy L.G."/>
            <person name="Kovacs G.M."/>
        </authorList>
    </citation>
    <scope>NUCLEOTIDE SEQUENCE [LARGE SCALE GENOMIC DNA]</scope>
    <source>
        <strain evidence="3 4">DSE2036</strain>
    </source>
</reference>